<dbReference type="SUPFAM" id="SSF51197">
    <property type="entry name" value="Clavaminate synthase-like"/>
    <property type="match status" value="1"/>
</dbReference>
<organism evidence="2 3">
    <name type="scientific">Rhodococcus jostii</name>
    <dbReference type="NCBI Taxonomy" id="132919"/>
    <lineage>
        <taxon>Bacteria</taxon>
        <taxon>Bacillati</taxon>
        <taxon>Actinomycetota</taxon>
        <taxon>Actinomycetes</taxon>
        <taxon>Mycobacteriales</taxon>
        <taxon>Nocardiaceae</taxon>
        <taxon>Rhodococcus</taxon>
    </lineage>
</organism>
<keyword evidence="3" id="KW-1185">Reference proteome</keyword>
<proteinExistence type="predicted"/>
<evidence type="ECO:0000256" key="1">
    <source>
        <dbReference type="SAM" id="MobiDB-lite"/>
    </source>
</evidence>
<feature type="region of interest" description="Disordered" evidence="1">
    <location>
        <begin position="183"/>
        <end position="203"/>
    </location>
</feature>
<sequence>MNTHVAERIERVPEDVPGAIRAVKASLRAQIGDVEAAFRQVEAFIEKEIEDIRATKERGEEVWPVIDYDQIASNGMTDTQLQQIHRRGCLVVRGHFPEQTARSWDRQLVEYVEENDFDGKYRGPGDDFFGTLAASRPEIYPIYWSRPQMEARQHERMATVQSFLNHQWKFVSQGTTWFDPDQDSMYPDRIRRRPPGTTSKGLGAHTDSGALERWLLPAYQKVFRHVFDGDFDRYDAWDAAYRTDVDEYAGGSTMCSVFRSFQGWTALSEMRNDQGVLCTVPIPEAMAYILLRALRDDVPDDELCDITPRRVLPINDKWHPLLMQGLSVIPALKPGDSVWWHCDLIHSVQPVQNQQGWGNVMYIPAAPMCEKNAHYATKVAQRFLAGESPDDFPEEHYEADWTGRFTENDLNTIGRRGLVLDR</sequence>
<dbReference type="Pfam" id="PF07350">
    <property type="entry name" value="Gig2-like"/>
    <property type="match status" value="1"/>
</dbReference>
<dbReference type="Proteomes" id="UP001185737">
    <property type="component" value="Unassembled WGS sequence"/>
</dbReference>
<protein>
    <submittedName>
        <fullName evidence="2">DUF1479 domain-containing protein</fullName>
    </submittedName>
</protein>
<reference evidence="2 3" key="1">
    <citation type="submission" date="2023-10" db="EMBL/GenBank/DDBJ databases">
        <title>Development of a sustainable strategy for remediation of hydrocarbon-contaminated territories based on the waste exchange concept.</title>
        <authorList>
            <person name="Krivoruchko A."/>
        </authorList>
    </citation>
    <scope>NUCLEOTIDE SEQUENCE [LARGE SCALE GENOMIC DNA]</scope>
    <source>
        <strain evidence="2 3">IEGM 60</strain>
    </source>
</reference>
<dbReference type="EMBL" id="JAWLKA010000003">
    <property type="protein sequence ID" value="MDV6280153.1"/>
    <property type="molecule type" value="Genomic_DNA"/>
</dbReference>
<dbReference type="RefSeq" id="WP_317567793.1">
    <property type="nucleotide sequence ID" value="NZ_JAWLKA010000003.1"/>
</dbReference>
<evidence type="ECO:0000313" key="3">
    <source>
        <dbReference type="Proteomes" id="UP001185737"/>
    </source>
</evidence>
<dbReference type="PANTHER" id="PTHR30613">
    <property type="entry name" value="UNCHARACTERIZED PROTEIN YBIU-RELATED"/>
    <property type="match status" value="1"/>
</dbReference>
<gene>
    <name evidence="2" type="ORF">R3Q59_06530</name>
</gene>
<dbReference type="InterPro" id="IPR027443">
    <property type="entry name" value="IPNS-like_sf"/>
</dbReference>
<comment type="caution">
    <text evidence="2">The sequence shown here is derived from an EMBL/GenBank/DDBJ whole genome shotgun (WGS) entry which is preliminary data.</text>
</comment>
<name>A0ABU4C9C6_RHOJO</name>
<dbReference type="PANTHER" id="PTHR30613:SF1">
    <property type="entry name" value="DUF1479 DOMAIN PROTEIN (AFU_ORTHOLOGUE AFUA_5G09280)"/>
    <property type="match status" value="1"/>
</dbReference>
<accession>A0ABU4C9C6</accession>
<dbReference type="Gene3D" id="2.60.120.330">
    <property type="entry name" value="B-lactam Antibiotic, Isopenicillin N Synthase, Chain"/>
    <property type="match status" value="1"/>
</dbReference>
<dbReference type="InterPro" id="IPR010856">
    <property type="entry name" value="Gig2-like"/>
</dbReference>
<evidence type="ECO:0000313" key="2">
    <source>
        <dbReference type="EMBL" id="MDV6280153.1"/>
    </source>
</evidence>